<organism evidence="10">
    <name type="scientific">Culicoides sonorensis</name>
    <name type="common">Biting midge</name>
    <dbReference type="NCBI Taxonomy" id="179676"/>
    <lineage>
        <taxon>Eukaryota</taxon>
        <taxon>Metazoa</taxon>
        <taxon>Ecdysozoa</taxon>
        <taxon>Arthropoda</taxon>
        <taxon>Hexapoda</taxon>
        <taxon>Insecta</taxon>
        <taxon>Pterygota</taxon>
        <taxon>Neoptera</taxon>
        <taxon>Endopterygota</taxon>
        <taxon>Diptera</taxon>
        <taxon>Nematocera</taxon>
        <taxon>Chironomoidea</taxon>
        <taxon>Ceratopogonidae</taxon>
        <taxon>Ceratopogoninae</taxon>
        <taxon>Culicoides</taxon>
        <taxon>Monoculicoides</taxon>
    </lineage>
</organism>
<evidence type="ECO:0000259" key="9">
    <source>
        <dbReference type="SMART" id="SM01166"/>
    </source>
</evidence>
<name>A0A336MVG0_CULSO</name>
<dbReference type="InterPro" id="IPR001680">
    <property type="entry name" value="WD40_rpt"/>
</dbReference>
<proteinExistence type="inferred from homology"/>
<keyword evidence="2 6" id="KW-0853">WD repeat</keyword>
<dbReference type="OMA" id="EREMAIW"/>
<dbReference type="EMBL" id="UFQT01003111">
    <property type="protein sequence ID" value="SSX34594.1"/>
    <property type="molecule type" value="Genomic_DNA"/>
</dbReference>
<dbReference type="PANTHER" id="PTHR10856">
    <property type="entry name" value="CORONIN"/>
    <property type="match status" value="1"/>
</dbReference>
<dbReference type="PROSITE" id="PS00678">
    <property type="entry name" value="WD_REPEATS_1"/>
    <property type="match status" value="1"/>
</dbReference>
<dbReference type="SMART" id="SM01166">
    <property type="entry name" value="DUF1899"/>
    <property type="match status" value="1"/>
</dbReference>
<comment type="similarity">
    <text evidence="1 7">Belongs to the WD repeat coronin family.</text>
</comment>
<dbReference type="InterPro" id="IPR015943">
    <property type="entry name" value="WD40/YVTN_repeat-like_dom_sf"/>
</dbReference>
<dbReference type="InterPro" id="IPR015505">
    <property type="entry name" value="Coronin"/>
</dbReference>
<keyword evidence="5" id="KW-0009">Actin-binding</keyword>
<dbReference type="InterPro" id="IPR015048">
    <property type="entry name" value="DUF1899"/>
</dbReference>
<dbReference type="FunFam" id="2.130.10.10:FF:000502">
    <property type="entry name" value="Coronin"/>
    <property type="match status" value="1"/>
</dbReference>
<keyword evidence="3 7" id="KW-0677">Repeat</keyword>
<evidence type="ECO:0000256" key="5">
    <source>
        <dbReference type="ARBA" id="ARBA00023203"/>
    </source>
</evidence>
<dbReference type="InterPro" id="IPR036322">
    <property type="entry name" value="WD40_repeat_dom_sf"/>
</dbReference>
<evidence type="ECO:0000256" key="7">
    <source>
        <dbReference type="RuleBase" id="RU280818"/>
    </source>
</evidence>
<feature type="repeat" description="WD" evidence="6">
    <location>
        <begin position="128"/>
        <end position="170"/>
    </location>
</feature>
<feature type="domain" description="DUF1899" evidence="9">
    <location>
        <begin position="9"/>
        <end position="69"/>
    </location>
</feature>
<dbReference type="PROSITE" id="PS50294">
    <property type="entry name" value="WD_REPEATS_REGION"/>
    <property type="match status" value="2"/>
</dbReference>
<dbReference type="GO" id="GO:0051015">
    <property type="term" value="F:actin filament binding"/>
    <property type="evidence" value="ECO:0007669"/>
    <property type="project" value="TreeGrafter"/>
</dbReference>
<dbReference type="SUPFAM" id="SSF50978">
    <property type="entry name" value="WD40 repeat-like"/>
    <property type="match status" value="1"/>
</dbReference>
<dbReference type="SMART" id="SM00320">
    <property type="entry name" value="WD40"/>
    <property type="match status" value="3"/>
</dbReference>
<dbReference type="Gene3D" id="2.130.10.10">
    <property type="entry name" value="YVTN repeat-like/Quinoprotein amine dehydrogenase"/>
    <property type="match status" value="1"/>
</dbReference>
<dbReference type="PANTHER" id="PTHR10856:SF44">
    <property type="entry name" value="CORONIN"/>
    <property type="match status" value="1"/>
</dbReference>
<gene>
    <name evidence="10" type="primary">CSON008249</name>
</gene>
<accession>A0A336MVG0</accession>
<dbReference type="InterPro" id="IPR019775">
    <property type="entry name" value="WD40_repeat_CS"/>
</dbReference>
<evidence type="ECO:0000313" key="10">
    <source>
        <dbReference type="EMBL" id="SSX34594.1"/>
    </source>
</evidence>
<feature type="coiled-coil region" evidence="8">
    <location>
        <begin position="562"/>
        <end position="589"/>
    </location>
</feature>
<dbReference type="Pfam" id="PF16300">
    <property type="entry name" value="WD40_4"/>
    <property type="match status" value="1"/>
</dbReference>
<dbReference type="Pfam" id="PF00400">
    <property type="entry name" value="WD40"/>
    <property type="match status" value="3"/>
</dbReference>
<dbReference type="VEuPathDB" id="VectorBase:CSON008249"/>
<keyword evidence="4 8" id="KW-0175">Coiled coil</keyword>
<evidence type="ECO:0000256" key="8">
    <source>
        <dbReference type="SAM" id="Coils"/>
    </source>
</evidence>
<sequence length="593" mass="67297">MTNSQVWFRGIRPSKFRHVYGVPSKKEACYTDISMVRSGNDGNLCAVNPKFLAIVSESAFVVIPMTLTGRIDFQCCKVIGHNGAVTDLKWNPFNDNMIASGSDDCTIRVWSIPEGGLTSNLTESVVELTGHKRKILHVEWHPTASDVIISAGFDHLIIVWDISNSNQNAILNVINCHSDMIYSLAMNRGGSLIATTSKDKQLRIIEPRSGIVVCEAQAHEGTKCSKVVFLENDRVLTTGFSRHSGRQYALWNQHDLKKPLVREEIDNSSGILIPYYDHDTNMLYLAGKGDGNIRYYEIVDEPPYIYYLSQFLSGHPQKALGVLPKRGVNVGQCEIFRFYKLHATGNICEPISMIVPRKSSLFQADLYPDTVAPEPALTAKEWFQGRNAQPTLMSMHTGHVTLDIENKTLYKETKIIRKPSMRKSMVISTEEEINENHVKDNKENEKNIIIRTIDNTAKKFEFLSRSTTIDYRPQQITDKNQKTTTNQSTKFHQLQAMFGQQQQHQQPINGIPQNTKDINNIQNNLLSNVEKNNSRNSSLENLNQINSENELRKAYLKQSDEVKSLRKLLNCSEKRIKELESEVRRLQIAAARK</sequence>
<evidence type="ECO:0000256" key="2">
    <source>
        <dbReference type="ARBA" id="ARBA00022574"/>
    </source>
</evidence>
<dbReference type="Pfam" id="PF08953">
    <property type="entry name" value="DUF1899"/>
    <property type="match status" value="1"/>
</dbReference>
<reference evidence="10" key="1">
    <citation type="submission" date="2018-07" db="EMBL/GenBank/DDBJ databases">
        <authorList>
            <person name="Quirk P.G."/>
            <person name="Krulwich T.A."/>
        </authorList>
    </citation>
    <scope>NUCLEOTIDE SEQUENCE</scope>
</reference>
<feature type="repeat" description="WD" evidence="6">
    <location>
        <begin position="78"/>
        <end position="120"/>
    </location>
</feature>
<evidence type="ECO:0000256" key="4">
    <source>
        <dbReference type="ARBA" id="ARBA00023054"/>
    </source>
</evidence>
<dbReference type="AlphaFoldDB" id="A0A336MVG0"/>
<evidence type="ECO:0000256" key="1">
    <source>
        <dbReference type="ARBA" id="ARBA00009482"/>
    </source>
</evidence>
<evidence type="ECO:0000256" key="6">
    <source>
        <dbReference type="PROSITE-ProRule" id="PRU00221"/>
    </source>
</evidence>
<dbReference type="SMART" id="SM01167">
    <property type="entry name" value="DUF1900"/>
    <property type="match status" value="1"/>
</dbReference>
<protein>
    <recommendedName>
        <fullName evidence="7">Coronin</fullName>
    </recommendedName>
</protein>
<dbReference type="PROSITE" id="PS50082">
    <property type="entry name" value="WD_REPEATS_2"/>
    <property type="match status" value="2"/>
</dbReference>
<evidence type="ECO:0000256" key="3">
    <source>
        <dbReference type="ARBA" id="ARBA00022737"/>
    </source>
</evidence>